<dbReference type="SUPFAM" id="SSF57829">
    <property type="entry name" value="Zn-binding ribosomal proteins"/>
    <property type="match status" value="1"/>
</dbReference>
<dbReference type="NCBIfam" id="NF001860">
    <property type="entry name" value="PRK00595.1"/>
    <property type="match status" value="1"/>
</dbReference>
<keyword evidence="3 5" id="KW-0687">Ribonucleoprotein</keyword>
<sequence>MAKKSSENRIIITLRSSESGATYTTIKNKRNDPSRIELKKYDPVLRKHVTFKETK</sequence>
<dbReference type="Proteomes" id="UP000520814">
    <property type="component" value="Unassembled WGS sequence"/>
</dbReference>
<evidence type="ECO:0000256" key="4">
    <source>
        <dbReference type="ARBA" id="ARBA00035176"/>
    </source>
</evidence>
<dbReference type="RefSeq" id="WP_184200205.1">
    <property type="nucleotide sequence ID" value="NZ_JACHGW010000003.1"/>
</dbReference>
<dbReference type="GO" id="GO:0022625">
    <property type="term" value="C:cytosolic large ribosomal subunit"/>
    <property type="evidence" value="ECO:0007669"/>
    <property type="project" value="TreeGrafter"/>
</dbReference>
<evidence type="ECO:0000313" key="7">
    <source>
        <dbReference type="Proteomes" id="UP000520814"/>
    </source>
</evidence>
<dbReference type="GO" id="GO:0006412">
    <property type="term" value="P:translation"/>
    <property type="evidence" value="ECO:0007669"/>
    <property type="project" value="UniProtKB-UniRule"/>
</dbReference>
<dbReference type="InterPro" id="IPR018264">
    <property type="entry name" value="Ribosomal_bL33_CS"/>
</dbReference>
<dbReference type="InterPro" id="IPR038584">
    <property type="entry name" value="Ribosomal_bL33_sf"/>
</dbReference>
<dbReference type="PANTHER" id="PTHR15238:SF1">
    <property type="entry name" value="LARGE RIBOSOMAL SUBUNIT PROTEIN BL33M"/>
    <property type="match status" value="1"/>
</dbReference>
<dbReference type="PROSITE" id="PS00582">
    <property type="entry name" value="RIBOSOMAL_L33"/>
    <property type="match status" value="1"/>
</dbReference>
<dbReference type="Gene3D" id="2.20.28.120">
    <property type="entry name" value="Ribosomal protein L33"/>
    <property type="match status" value="1"/>
</dbReference>
<keyword evidence="2 5" id="KW-0689">Ribosomal protein</keyword>
<reference evidence="6 7" key="1">
    <citation type="submission" date="2020-08" db="EMBL/GenBank/DDBJ databases">
        <title>Genomic Encyclopedia of Type Strains, Phase IV (KMG-IV): sequencing the most valuable type-strain genomes for metagenomic binning, comparative biology and taxonomic classification.</title>
        <authorList>
            <person name="Goeker M."/>
        </authorList>
    </citation>
    <scope>NUCLEOTIDE SEQUENCE [LARGE SCALE GENOMIC DNA]</scope>
    <source>
        <strain evidence="6 7">DSM 23562</strain>
    </source>
</reference>
<keyword evidence="7" id="KW-1185">Reference proteome</keyword>
<dbReference type="Pfam" id="PF00471">
    <property type="entry name" value="Ribosomal_L33"/>
    <property type="match status" value="1"/>
</dbReference>
<comment type="similarity">
    <text evidence="1 5">Belongs to the bacterial ribosomal protein bL33 family.</text>
</comment>
<dbReference type="HAMAP" id="MF_00294">
    <property type="entry name" value="Ribosomal_bL33"/>
    <property type="match status" value="1"/>
</dbReference>
<proteinExistence type="inferred from homology"/>
<dbReference type="EMBL" id="JACHGW010000003">
    <property type="protein sequence ID" value="MBB6052035.1"/>
    <property type="molecule type" value="Genomic_DNA"/>
</dbReference>
<accession>A0A7W9W8D9</accession>
<dbReference type="InterPro" id="IPR011332">
    <property type="entry name" value="Ribosomal_zn-bd"/>
</dbReference>
<organism evidence="6 7">
    <name type="scientific">Armatimonas rosea</name>
    <dbReference type="NCBI Taxonomy" id="685828"/>
    <lineage>
        <taxon>Bacteria</taxon>
        <taxon>Bacillati</taxon>
        <taxon>Armatimonadota</taxon>
        <taxon>Armatimonadia</taxon>
        <taxon>Armatimonadales</taxon>
        <taxon>Armatimonadaceae</taxon>
        <taxon>Armatimonas</taxon>
    </lineage>
</organism>
<dbReference type="GO" id="GO:0003735">
    <property type="term" value="F:structural constituent of ribosome"/>
    <property type="evidence" value="ECO:0007669"/>
    <property type="project" value="InterPro"/>
</dbReference>
<evidence type="ECO:0000256" key="3">
    <source>
        <dbReference type="ARBA" id="ARBA00023274"/>
    </source>
</evidence>
<name>A0A7W9W8D9_ARMRO</name>
<protein>
    <recommendedName>
        <fullName evidence="4 5">Large ribosomal subunit protein bL33</fullName>
    </recommendedName>
</protein>
<dbReference type="NCBIfam" id="TIGR01023">
    <property type="entry name" value="rpmG_bact"/>
    <property type="match status" value="1"/>
</dbReference>
<evidence type="ECO:0000256" key="5">
    <source>
        <dbReference type="HAMAP-Rule" id="MF_00294"/>
    </source>
</evidence>
<dbReference type="InterPro" id="IPR001705">
    <property type="entry name" value="Ribosomal_bL33"/>
</dbReference>
<dbReference type="PANTHER" id="PTHR15238">
    <property type="entry name" value="54S RIBOSOMAL PROTEIN L39, MITOCHONDRIAL"/>
    <property type="match status" value="1"/>
</dbReference>
<evidence type="ECO:0000313" key="6">
    <source>
        <dbReference type="EMBL" id="MBB6052035.1"/>
    </source>
</evidence>
<evidence type="ECO:0000256" key="2">
    <source>
        <dbReference type="ARBA" id="ARBA00022980"/>
    </source>
</evidence>
<dbReference type="AlphaFoldDB" id="A0A7W9W8D9"/>
<comment type="caution">
    <text evidence="6">The sequence shown here is derived from an EMBL/GenBank/DDBJ whole genome shotgun (WGS) entry which is preliminary data.</text>
</comment>
<gene>
    <name evidence="5" type="primary">rpmG</name>
    <name evidence="6" type="ORF">HNQ39_003845</name>
</gene>
<evidence type="ECO:0000256" key="1">
    <source>
        <dbReference type="ARBA" id="ARBA00007596"/>
    </source>
</evidence>